<keyword evidence="5" id="KW-0687">Ribonucleoprotein</keyword>
<dbReference type="NCBIfam" id="TIGR01044">
    <property type="entry name" value="rplV_bact"/>
    <property type="match status" value="1"/>
</dbReference>
<accession>A0A0F9LTN3</accession>
<dbReference type="Gene3D" id="3.90.470.10">
    <property type="entry name" value="Ribosomal protein L22/L17"/>
    <property type="match status" value="1"/>
</dbReference>
<dbReference type="InterPro" id="IPR047867">
    <property type="entry name" value="Ribosomal_uL22_bac/org-type"/>
</dbReference>
<keyword evidence="3" id="KW-0694">RNA-binding</keyword>
<dbReference type="GO" id="GO:0006412">
    <property type="term" value="P:translation"/>
    <property type="evidence" value="ECO:0007669"/>
    <property type="project" value="InterPro"/>
</dbReference>
<evidence type="ECO:0000313" key="8">
    <source>
        <dbReference type="EMBL" id="KKM60452.1"/>
    </source>
</evidence>
<evidence type="ECO:0000256" key="7">
    <source>
        <dbReference type="SAM" id="MobiDB-lite"/>
    </source>
</evidence>
<evidence type="ECO:0000256" key="2">
    <source>
        <dbReference type="ARBA" id="ARBA00022730"/>
    </source>
</evidence>
<evidence type="ECO:0000256" key="5">
    <source>
        <dbReference type="ARBA" id="ARBA00023274"/>
    </source>
</evidence>
<evidence type="ECO:0000256" key="3">
    <source>
        <dbReference type="ARBA" id="ARBA00022884"/>
    </source>
</evidence>
<dbReference type="EMBL" id="LAZR01011677">
    <property type="protein sequence ID" value="KKM60452.1"/>
    <property type="molecule type" value="Genomic_DNA"/>
</dbReference>
<dbReference type="GO" id="GO:0003735">
    <property type="term" value="F:structural constituent of ribosome"/>
    <property type="evidence" value="ECO:0007669"/>
    <property type="project" value="InterPro"/>
</dbReference>
<comment type="similarity">
    <text evidence="1">Belongs to the universal ribosomal protein uL22 family.</text>
</comment>
<dbReference type="GO" id="GO:0022625">
    <property type="term" value="C:cytosolic large ribosomal subunit"/>
    <property type="evidence" value="ECO:0007669"/>
    <property type="project" value="TreeGrafter"/>
</dbReference>
<reference evidence="8" key="1">
    <citation type="journal article" date="2015" name="Nature">
        <title>Complex archaea that bridge the gap between prokaryotes and eukaryotes.</title>
        <authorList>
            <person name="Spang A."/>
            <person name="Saw J.H."/>
            <person name="Jorgensen S.L."/>
            <person name="Zaremba-Niedzwiedzka K."/>
            <person name="Martijn J."/>
            <person name="Lind A.E."/>
            <person name="van Eijk R."/>
            <person name="Schleper C."/>
            <person name="Guy L."/>
            <person name="Ettema T.J."/>
        </authorList>
    </citation>
    <scope>NUCLEOTIDE SEQUENCE</scope>
</reference>
<dbReference type="InterPro" id="IPR001063">
    <property type="entry name" value="Ribosomal_uL22"/>
</dbReference>
<comment type="caution">
    <text evidence="8">The sequence shown here is derived from an EMBL/GenBank/DDBJ whole genome shotgun (WGS) entry which is preliminary data.</text>
</comment>
<dbReference type="InterPro" id="IPR005727">
    <property type="entry name" value="Ribosomal_uL22_bac/chlpt-type"/>
</dbReference>
<evidence type="ECO:0008006" key="9">
    <source>
        <dbReference type="Google" id="ProtNLM"/>
    </source>
</evidence>
<feature type="coiled-coil region" evidence="6">
    <location>
        <begin position="49"/>
        <end position="76"/>
    </location>
</feature>
<evidence type="ECO:0000256" key="6">
    <source>
        <dbReference type="SAM" id="Coils"/>
    </source>
</evidence>
<dbReference type="HAMAP" id="MF_01331_B">
    <property type="entry name" value="Ribosomal_uL22_B"/>
    <property type="match status" value="1"/>
</dbReference>
<dbReference type="Pfam" id="PF00237">
    <property type="entry name" value="Ribosomal_L22"/>
    <property type="match status" value="1"/>
</dbReference>
<dbReference type="GO" id="GO:0019843">
    <property type="term" value="F:rRNA binding"/>
    <property type="evidence" value="ECO:0007669"/>
    <property type="project" value="UniProtKB-KW"/>
</dbReference>
<sequence length="114" mass="13081">MNQAKAITKYVRISPYKARRSADLIRNMCVEDALLQLRYSNLKGSRLLKKTLDSAIANAQNKFDVKKEELEILEVRVDQGPTIKRSKPRNRGGQVPIKKRTSHFTIVLTSKKEK</sequence>
<feature type="region of interest" description="Disordered" evidence="7">
    <location>
        <begin position="81"/>
        <end position="100"/>
    </location>
</feature>
<evidence type="ECO:0000256" key="1">
    <source>
        <dbReference type="ARBA" id="ARBA00009451"/>
    </source>
</evidence>
<dbReference type="SUPFAM" id="SSF54843">
    <property type="entry name" value="Ribosomal protein L22"/>
    <property type="match status" value="1"/>
</dbReference>
<keyword evidence="2" id="KW-0699">rRNA-binding</keyword>
<protein>
    <recommendedName>
        <fullName evidence="9">50S ribosomal protein L22</fullName>
    </recommendedName>
</protein>
<dbReference type="InterPro" id="IPR036394">
    <property type="entry name" value="Ribosomal_uL22_sf"/>
</dbReference>
<proteinExistence type="inferred from homology"/>
<dbReference type="AlphaFoldDB" id="A0A0F9LTN3"/>
<dbReference type="PANTHER" id="PTHR13501">
    <property type="entry name" value="CHLOROPLAST 50S RIBOSOMAL PROTEIN L22-RELATED"/>
    <property type="match status" value="1"/>
</dbReference>
<organism evidence="8">
    <name type="scientific">marine sediment metagenome</name>
    <dbReference type="NCBI Taxonomy" id="412755"/>
    <lineage>
        <taxon>unclassified sequences</taxon>
        <taxon>metagenomes</taxon>
        <taxon>ecological metagenomes</taxon>
    </lineage>
</organism>
<evidence type="ECO:0000256" key="4">
    <source>
        <dbReference type="ARBA" id="ARBA00022980"/>
    </source>
</evidence>
<keyword evidence="4" id="KW-0689">Ribosomal protein</keyword>
<gene>
    <name evidence="8" type="ORF">LCGC14_1541700</name>
</gene>
<dbReference type="PANTHER" id="PTHR13501:SF8">
    <property type="entry name" value="LARGE RIBOSOMAL SUBUNIT PROTEIN UL22M"/>
    <property type="match status" value="1"/>
</dbReference>
<keyword evidence="6" id="KW-0175">Coiled coil</keyword>
<name>A0A0F9LTN3_9ZZZZ</name>